<sequence length="62" mass="6960">MHRARGVSGKACESGSFSNIDLQILLFEGDVAARQIIEKACLSVIQVRSARRRSWISTRQKQ</sequence>
<reference evidence="1 2" key="1">
    <citation type="submission" date="2017-03" db="EMBL/GenBank/DDBJ databases">
        <title>Genome analysis of Rhizobial strains effectives or ineffectives for nitrogen fixation isolated from bean seeds.</title>
        <authorList>
            <person name="Peralta H."/>
            <person name="Aguilar-Vera A."/>
            <person name="Mora Y."/>
            <person name="Vargas-Lagunas C."/>
            <person name="Girard L."/>
            <person name="Mora J."/>
        </authorList>
    </citation>
    <scope>NUCLEOTIDE SEQUENCE [LARGE SCALE GENOMIC DNA]</scope>
    <source>
        <strain evidence="1 2">CCGM3</strain>
    </source>
</reference>
<name>A0A370KE23_9HYPH</name>
<evidence type="ECO:0000313" key="1">
    <source>
        <dbReference type="EMBL" id="RDJ01851.1"/>
    </source>
</evidence>
<organism evidence="1 2">
    <name type="scientific">Rhizobium grahamii</name>
    <dbReference type="NCBI Taxonomy" id="1120045"/>
    <lineage>
        <taxon>Bacteria</taxon>
        <taxon>Pseudomonadati</taxon>
        <taxon>Pseudomonadota</taxon>
        <taxon>Alphaproteobacteria</taxon>
        <taxon>Hyphomicrobiales</taxon>
        <taxon>Rhizobiaceae</taxon>
        <taxon>Rhizobium/Agrobacterium group</taxon>
        <taxon>Rhizobium</taxon>
    </lineage>
</organism>
<dbReference type="EMBL" id="NAAC01000050">
    <property type="protein sequence ID" value="RDJ01851.1"/>
    <property type="molecule type" value="Genomic_DNA"/>
</dbReference>
<dbReference type="AlphaFoldDB" id="A0A370KE23"/>
<protein>
    <submittedName>
        <fullName evidence="1">Uncharacterized protein</fullName>
    </submittedName>
</protein>
<accession>A0A370KE23</accession>
<comment type="caution">
    <text evidence="1">The sequence shown here is derived from an EMBL/GenBank/DDBJ whole genome shotgun (WGS) entry which is preliminary data.</text>
</comment>
<proteinExistence type="predicted"/>
<dbReference type="Proteomes" id="UP000254939">
    <property type="component" value="Unassembled WGS sequence"/>
</dbReference>
<gene>
    <name evidence="1" type="ORF">B5K06_33255</name>
</gene>
<evidence type="ECO:0000313" key="2">
    <source>
        <dbReference type="Proteomes" id="UP000254939"/>
    </source>
</evidence>